<dbReference type="Gene3D" id="3.30.70.1900">
    <property type="match status" value="1"/>
</dbReference>
<evidence type="ECO:0000313" key="3">
    <source>
        <dbReference type="Proteomes" id="UP001138802"/>
    </source>
</evidence>
<dbReference type="RefSeq" id="WP_200388036.1">
    <property type="nucleotide sequence ID" value="NZ_NRSD01000010.1"/>
</dbReference>
<feature type="domain" description="CRISPR-associated protein Cas6 C-terminal" evidence="1">
    <location>
        <begin position="209"/>
        <end position="313"/>
    </location>
</feature>
<dbReference type="EMBL" id="NRSD01000010">
    <property type="protein sequence ID" value="MBK1645230.1"/>
    <property type="molecule type" value="Genomic_DNA"/>
</dbReference>
<reference evidence="2 3" key="1">
    <citation type="journal article" date="2020" name="Microorganisms">
        <title>Osmotic Adaptation and Compatible Solute Biosynthesis of Phototrophic Bacteria as Revealed from Genome Analyses.</title>
        <authorList>
            <person name="Imhoff J.F."/>
            <person name="Rahn T."/>
            <person name="Kunzel S."/>
            <person name="Keller A."/>
            <person name="Neulinger S.C."/>
        </authorList>
    </citation>
    <scope>NUCLEOTIDE SEQUENCE [LARGE SCALE GENOMIC DNA]</scope>
    <source>
        <strain evidence="2 3">DSM 21303</strain>
    </source>
</reference>
<dbReference type="InterPro" id="IPR019267">
    <property type="entry name" value="CRISPR-assoc_Cas6_C"/>
</dbReference>
<proteinExistence type="predicted"/>
<protein>
    <recommendedName>
        <fullName evidence="1">CRISPR-associated protein Cas6 C-terminal domain-containing protein</fullName>
    </recommendedName>
</protein>
<organism evidence="2 3">
    <name type="scientific">Thiocapsa imhoffii</name>
    <dbReference type="NCBI Taxonomy" id="382777"/>
    <lineage>
        <taxon>Bacteria</taxon>
        <taxon>Pseudomonadati</taxon>
        <taxon>Pseudomonadota</taxon>
        <taxon>Gammaproteobacteria</taxon>
        <taxon>Chromatiales</taxon>
        <taxon>Chromatiaceae</taxon>
        <taxon>Thiocapsa</taxon>
    </lineage>
</organism>
<evidence type="ECO:0000313" key="2">
    <source>
        <dbReference type="EMBL" id="MBK1645230.1"/>
    </source>
</evidence>
<dbReference type="Pfam" id="PF10040">
    <property type="entry name" value="CRISPR_Cas6"/>
    <property type="match status" value="1"/>
</dbReference>
<sequence>MASDLDTTEPQLPLARYFFQYRTEGELRLPPYPGGLWHGVFGARLRALSCVMPAGTVCRGCALLHHCAYSLLFSGPRPPDALLMRRYDTIPVPHVFQIDPATRAVIPAGESLRVALVLVGTANDRLPLVIQTLADAGLEGLGATRTRAILLEVIQELPDGSTQRVASQGRLSTPLPPVPPMTPPLPAAVHIRILSPYKSGVARGPADAFDPGAMLMAILRRCSLLQYFYTGRLLEAPFVELKAASARVRVIDSSLRPEVASRYAARHGQRVPTGGLIGELVLDPDGLEALWPYLHLGQWLNVGKNASMGFGRYRLTAPHAPAHPPS</sequence>
<evidence type="ECO:0000259" key="1">
    <source>
        <dbReference type="Pfam" id="PF10040"/>
    </source>
</evidence>
<comment type="caution">
    <text evidence="2">The sequence shown here is derived from an EMBL/GenBank/DDBJ whole genome shotgun (WGS) entry which is preliminary data.</text>
</comment>
<accession>A0A9X1B9M4</accession>
<dbReference type="AlphaFoldDB" id="A0A9X1B9M4"/>
<gene>
    <name evidence="2" type="ORF">CKO25_11370</name>
</gene>
<dbReference type="Proteomes" id="UP001138802">
    <property type="component" value="Unassembled WGS sequence"/>
</dbReference>
<name>A0A9X1B9M4_9GAMM</name>
<keyword evidence="3" id="KW-1185">Reference proteome</keyword>